<accession>A0ABT7L8P3</accession>
<dbReference type="InterPro" id="IPR029787">
    <property type="entry name" value="Nucleotide_cyclase"/>
</dbReference>
<reference evidence="5 6" key="1">
    <citation type="submission" date="2023-06" db="EMBL/GenBank/DDBJ databases">
        <title>Aquibacillus rhizosphaerae LR5S19.</title>
        <authorList>
            <person name="Sun J.-Q."/>
        </authorList>
    </citation>
    <scope>NUCLEOTIDE SEQUENCE [LARGE SCALE GENOMIC DNA]</scope>
    <source>
        <strain evidence="5 6">LR5S19</strain>
    </source>
</reference>
<keyword evidence="1" id="KW-1133">Transmembrane helix</keyword>
<dbReference type="Proteomes" id="UP001235343">
    <property type="component" value="Unassembled WGS sequence"/>
</dbReference>
<feature type="transmembrane region" description="Helical" evidence="1">
    <location>
        <begin position="12"/>
        <end position="28"/>
    </location>
</feature>
<feature type="transmembrane region" description="Helical" evidence="1">
    <location>
        <begin position="167"/>
        <end position="189"/>
    </location>
</feature>
<feature type="transmembrane region" description="Helical" evidence="1">
    <location>
        <begin position="134"/>
        <end position="155"/>
    </location>
</feature>
<dbReference type="SUPFAM" id="SSF55785">
    <property type="entry name" value="PYP-like sensor domain (PAS domain)"/>
    <property type="match status" value="1"/>
</dbReference>
<dbReference type="SMART" id="SM00052">
    <property type="entry name" value="EAL"/>
    <property type="match status" value="1"/>
</dbReference>
<dbReference type="SUPFAM" id="SSF141868">
    <property type="entry name" value="EAL domain-like"/>
    <property type="match status" value="1"/>
</dbReference>
<dbReference type="NCBIfam" id="TIGR00254">
    <property type="entry name" value="GGDEF"/>
    <property type="match status" value="1"/>
</dbReference>
<gene>
    <name evidence="5" type="ORF">QQS35_17555</name>
</gene>
<evidence type="ECO:0000259" key="3">
    <source>
        <dbReference type="PROSITE" id="PS50883"/>
    </source>
</evidence>
<dbReference type="InterPro" id="IPR013656">
    <property type="entry name" value="PAS_4"/>
</dbReference>
<dbReference type="PROSITE" id="PS50883">
    <property type="entry name" value="EAL"/>
    <property type="match status" value="1"/>
</dbReference>
<feature type="domain" description="PAS" evidence="2">
    <location>
        <begin position="337"/>
        <end position="385"/>
    </location>
</feature>
<organism evidence="5 6">
    <name type="scientific">Aquibacillus rhizosphaerae</name>
    <dbReference type="NCBI Taxonomy" id="3051431"/>
    <lineage>
        <taxon>Bacteria</taxon>
        <taxon>Bacillati</taxon>
        <taxon>Bacillota</taxon>
        <taxon>Bacilli</taxon>
        <taxon>Bacillales</taxon>
        <taxon>Bacillaceae</taxon>
        <taxon>Aquibacillus</taxon>
    </lineage>
</organism>
<dbReference type="Pfam" id="PF00563">
    <property type="entry name" value="EAL"/>
    <property type="match status" value="1"/>
</dbReference>
<keyword evidence="1" id="KW-0812">Transmembrane</keyword>
<evidence type="ECO:0000259" key="4">
    <source>
        <dbReference type="PROSITE" id="PS50887"/>
    </source>
</evidence>
<feature type="transmembrane region" description="Helical" evidence="1">
    <location>
        <begin position="298"/>
        <end position="319"/>
    </location>
</feature>
<keyword evidence="1" id="KW-0472">Membrane</keyword>
<feature type="transmembrane region" description="Helical" evidence="1">
    <location>
        <begin position="273"/>
        <end position="292"/>
    </location>
</feature>
<dbReference type="Pfam" id="PF08448">
    <property type="entry name" value="PAS_4"/>
    <property type="match status" value="1"/>
</dbReference>
<protein>
    <submittedName>
        <fullName evidence="5">EAL domain-containing protein</fullName>
    </submittedName>
</protein>
<dbReference type="PROSITE" id="PS50887">
    <property type="entry name" value="GGDEF"/>
    <property type="match status" value="1"/>
</dbReference>
<evidence type="ECO:0000256" key="1">
    <source>
        <dbReference type="SAM" id="Phobius"/>
    </source>
</evidence>
<dbReference type="InterPro" id="IPR052155">
    <property type="entry name" value="Biofilm_reg_signaling"/>
</dbReference>
<evidence type="ECO:0000313" key="5">
    <source>
        <dbReference type="EMBL" id="MDL4842248.1"/>
    </source>
</evidence>
<dbReference type="Gene3D" id="3.30.70.270">
    <property type="match status" value="1"/>
</dbReference>
<dbReference type="CDD" id="cd01948">
    <property type="entry name" value="EAL"/>
    <property type="match status" value="1"/>
</dbReference>
<feature type="transmembrane region" description="Helical" evidence="1">
    <location>
        <begin position="101"/>
        <end position="122"/>
    </location>
</feature>
<feature type="domain" description="EAL" evidence="3">
    <location>
        <begin position="634"/>
        <end position="888"/>
    </location>
</feature>
<dbReference type="Gene3D" id="3.30.450.20">
    <property type="entry name" value="PAS domain"/>
    <property type="match status" value="1"/>
</dbReference>
<feature type="transmembrane region" description="Helical" evidence="1">
    <location>
        <begin position="201"/>
        <end position="221"/>
    </location>
</feature>
<dbReference type="Pfam" id="PF00990">
    <property type="entry name" value="GGDEF"/>
    <property type="match status" value="1"/>
</dbReference>
<evidence type="ECO:0000259" key="2">
    <source>
        <dbReference type="PROSITE" id="PS50112"/>
    </source>
</evidence>
<dbReference type="PANTHER" id="PTHR44757:SF2">
    <property type="entry name" value="BIOFILM ARCHITECTURE MAINTENANCE PROTEIN MBAA"/>
    <property type="match status" value="1"/>
</dbReference>
<comment type="caution">
    <text evidence="5">The sequence shown here is derived from an EMBL/GenBank/DDBJ whole genome shotgun (WGS) entry which is preliminary data.</text>
</comment>
<dbReference type="CDD" id="cd01949">
    <property type="entry name" value="GGDEF"/>
    <property type="match status" value="1"/>
</dbReference>
<dbReference type="Gene3D" id="3.20.20.450">
    <property type="entry name" value="EAL domain"/>
    <property type="match status" value="1"/>
</dbReference>
<dbReference type="SUPFAM" id="SSF55073">
    <property type="entry name" value="Nucleotide cyclase"/>
    <property type="match status" value="1"/>
</dbReference>
<dbReference type="InterPro" id="IPR035965">
    <property type="entry name" value="PAS-like_dom_sf"/>
</dbReference>
<feature type="domain" description="GGDEF" evidence="4">
    <location>
        <begin position="492"/>
        <end position="625"/>
    </location>
</feature>
<dbReference type="InterPro" id="IPR035919">
    <property type="entry name" value="EAL_sf"/>
</dbReference>
<dbReference type="InterPro" id="IPR043128">
    <property type="entry name" value="Rev_trsase/Diguanyl_cyclase"/>
</dbReference>
<feature type="transmembrane region" description="Helical" evidence="1">
    <location>
        <begin position="68"/>
        <end position="89"/>
    </location>
</feature>
<dbReference type="PANTHER" id="PTHR44757">
    <property type="entry name" value="DIGUANYLATE CYCLASE DGCP"/>
    <property type="match status" value="1"/>
</dbReference>
<dbReference type="InterPro" id="IPR000014">
    <property type="entry name" value="PAS"/>
</dbReference>
<sequence length="892" mass="101880">MVRKKQIKLRVMWIVLFIIISYAYLIVFKNEQGIFIFLGEFIYSMVPLVAATGLFLAYKKSVQIEKPFWLLLSAAYISCFFAQVVWDIYDVYFEVPIPFPGVADIFFLFQYILFLSAFIYKVVKEKQNSALFRYLIDILIILTVVTTFSWHYIIYPFIHSSDYTGGFLALAIGYPLGDLLLMILAISTYLDSSDSLKKNSLFLIFAGFFILVITDSIYLYLQLLDGYSSWSLIDPLYLLSYLLIGFAGLQRSKVNVQSIIKVSKEELEESKSTFKLILPYLCVLALCIFLLFYRDFSIVLGAIVAILLIISRQFATIIVNKQLLEKNNQQTKQLLINEQRYRSLFDYHTDAVFSLDLDGNFQTINPKCKMYFGTYDETLINETLFAILPTGLKSDVMGSFNKAKTGVTSTTEVSYTDFSGMEMYLHITFIPIFETETVKGVFGIAKNITSLKVNEQKVSYLANHDPLTELPNRRYFDQLLEKAFNCAQAKNSMLSVFFIDLDHFKSINDTLGHDIGDLILIEVAQRLNASISTRDVVARQGGDEFIILLQDIKSEQEIRERAELILTKLNKHYFVSNHRVSVTPSIGISTYPKDAKSIKSLLKNADMAMYRAKYQGKNDFRIYHSLSDEKSFKRLTIEKDIHTVLENNQLEVYYQPQYETNTGSILGVEALVRWNHPEFGLVSPGEFIPLAEATGHIFAINEWVLEQACKQLKDWHKLGYKMKVAVNISPQQFYHKNDLVLKVKEVLHQYDLDPSYLVIEITEAIAINNMDIAIDKLYELKELGVLIALDDFGTGYSSLSYLTSLPIDTIKIAKEFIDKIGYGSANEAVLSSLVTLGNALNYIIVIEGVETVTQLNKLNKLNCHLMQGFYFSKPLPVDEINKILQDSALKIH</sequence>
<dbReference type="EMBL" id="JASTZU010000058">
    <property type="protein sequence ID" value="MDL4842248.1"/>
    <property type="molecule type" value="Genomic_DNA"/>
</dbReference>
<proteinExistence type="predicted"/>
<dbReference type="InterPro" id="IPR000160">
    <property type="entry name" value="GGDEF_dom"/>
</dbReference>
<dbReference type="InterPro" id="IPR001633">
    <property type="entry name" value="EAL_dom"/>
</dbReference>
<dbReference type="PROSITE" id="PS50112">
    <property type="entry name" value="PAS"/>
    <property type="match status" value="1"/>
</dbReference>
<dbReference type="SMART" id="SM00091">
    <property type="entry name" value="PAS"/>
    <property type="match status" value="1"/>
</dbReference>
<dbReference type="SMART" id="SM00267">
    <property type="entry name" value="GGDEF"/>
    <property type="match status" value="1"/>
</dbReference>
<feature type="transmembrane region" description="Helical" evidence="1">
    <location>
        <begin position="34"/>
        <end position="56"/>
    </location>
</feature>
<dbReference type="RefSeq" id="WP_285933531.1">
    <property type="nucleotide sequence ID" value="NZ_JASTZU010000058.1"/>
</dbReference>
<dbReference type="NCBIfam" id="TIGR00229">
    <property type="entry name" value="sensory_box"/>
    <property type="match status" value="1"/>
</dbReference>
<name>A0ABT7L8P3_9BACI</name>
<keyword evidence="6" id="KW-1185">Reference proteome</keyword>
<evidence type="ECO:0000313" key="6">
    <source>
        <dbReference type="Proteomes" id="UP001235343"/>
    </source>
</evidence>